<feature type="compositionally biased region" description="Low complexity" evidence="2">
    <location>
        <begin position="665"/>
        <end position="696"/>
    </location>
</feature>
<dbReference type="GO" id="GO:0003713">
    <property type="term" value="F:transcription coactivator activity"/>
    <property type="evidence" value="ECO:0007669"/>
    <property type="project" value="TreeGrafter"/>
</dbReference>
<evidence type="ECO:0000256" key="1">
    <source>
        <dbReference type="SAM" id="Coils"/>
    </source>
</evidence>
<dbReference type="Proteomes" id="UP000613740">
    <property type="component" value="Unassembled WGS sequence"/>
</dbReference>
<feature type="compositionally biased region" description="Gly residues" evidence="2">
    <location>
        <begin position="197"/>
        <end position="218"/>
    </location>
</feature>
<evidence type="ECO:0000313" key="4">
    <source>
        <dbReference type="Proteomes" id="UP000613740"/>
    </source>
</evidence>
<comment type="caution">
    <text evidence="3">The sequence shown here is derived from an EMBL/GenBank/DDBJ whole genome shotgun (WGS) entry which is preliminary data.</text>
</comment>
<feature type="compositionally biased region" description="Pro residues" evidence="2">
    <location>
        <begin position="66"/>
        <end position="76"/>
    </location>
</feature>
<dbReference type="PANTHER" id="PTHR46007">
    <property type="entry name" value="MEDIATOR OF RNA POLYMERASE II TRANSCRIPTION SUBUNIT 12"/>
    <property type="match status" value="1"/>
</dbReference>
<dbReference type="GO" id="GO:0045944">
    <property type="term" value="P:positive regulation of transcription by RNA polymerase II"/>
    <property type="evidence" value="ECO:0007669"/>
    <property type="project" value="TreeGrafter"/>
</dbReference>
<feature type="compositionally biased region" description="Low complexity" evidence="2">
    <location>
        <begin position="94"/>
        <end position="113"/>
    </location>
</feature>
<feature type="compositionally biased region" description="Low complexity" evidence="2">
    <location>
        <begin position="853"/>
        <end position="870"/>
    </location>
</feature>
<reference evidence="3" key="1">
    <citation type="journal article" date="2020" name="bioRxiv">
        <title>Comparative genomics of Chlamydomonas.</title>
        <authorList>
            <person name="Craig R.J."/>
            <person name="Hasan A.R."/>
            <person name="Ness R.W."/>
            <person name="Keightley P.D."/>
        </authorList>
    </citation>
    <scope>NUCLEOTIDE SEQUENCE</scope>
    <source>
        <strain evidence="3">CCAP 11/173</strain>
    </source>
</reference>
<sequence length="898" mass="91001">MVKSLLSRLRLPGAKATKHDFKPAVIADSLADKQSDQELGGRGWAPQSPFELGQGLPPAADRAPAGPAPPAAPAPRAPSLSVFSTPQPHDAAEARAAPAGTPGAVATPTTSVPLRHEQPSPSVPPQKQQQQRRLPTQLQLPHGPAGGAPLAAQPSMDAPLPQQHSWGSPRSSDMQVGSVSSSDTVAALLPEAHCQHSGGGGGAATGVGHGRSSGGGRPAGVPPLNLASLGITPAPPAAAAATAAGQQHTGAAAGPDSGAVGAFDSHVSLSGGVAELEQELASWAAPPSWHPSSQGRWYVYPPIGHKDVAPVEALVSTLSPAQAAEVAVLWRQYAAARYSAELMAGRAVRMCRELTRELANSRAHTGHVAEQGAEHAEKLGQTIKSLQHQLDEARHAAAVAAASGAMYGNSSSCGRTCSSCRQPLQVQQPQVQTQAQHSRAASAGPAAAAPPVNEYLASPTRHHSSLPPARAGDSSSTPEGASSAPVPAPARPQLEVSACKVAAARKPSSRAARVSTVSAAAAALGLLETDDDGHSYSSCSSSPRPEALAAIAAATRLHVPQQQQQQQQLAAGHSAEALRALACENEQLLSQLEHMRGLFLEAHADGRALREALEDVDAECAALRQHGSGLSRQAAAVLQENAGLRSELAALRAALVASQRQQQQQQQAVAPLHGSHAAAHLPRPPASLAAAACSSRTPLTAPRPPISSVGSAGAGAAWTAAGGTWTPPPGTAGLALPVPAAAAAVSGAGAGAAPYGGHRNIVRTASTGPRPSAPQHEESQLLLHRPAHYADARAVGESGSSGGGGASAGAGHVARALAQALEMEGVVAVVQALPTFGSGASNAQGRALSRSGSAPASAPAAVPPQQQQQQQQHLYVRVPGQLQQQAAQRQQLMDEMAW</sequence>
<feature type="region of interest" description="Disordered" evidence="2">
    <location>
        <begin position="428"/>
        <end position="491"/>
    </location>
</feature>
<evidence type="ECO:0000256" key="2">
    <source>
        <dbReference type="SAM" id="MobiDB-lite"/>
    </source>
</evidence>
<gene>
    <name evidence="3" type="ORF">HYH02_001568</name>
</gene>
<feature type="region of interest" description="Disordered" evidence="2">
    <location>
        <begin position="753"/>
        <end position="779"/>
    </location>
</feature>
<dbReference type="GO" id="GO:0016592">
    <property type="term" value="C:mediator complex"/>
    <property type="evidence" value="ECO:0007669"/>
    <property type="project" value="TreeGrafter"/>
</dbReference>
<evidence type="ECO:0000313" key="3">
    <source>
        <dbReference type="EMBL" id="KAG2453344.1"/>
    </source>
</evidence>
<keyword evidence="4" id="KW-1185">Reference proteome</keyword>
<accession>A0A835WSF3</accession>
<dbReference type="EMBL" id="JAEHOD010000003">
    <property type="protein sequence ID" value="KAG2453344.1"/>
    <property type="molecule type" value="Genomic_DNA"/>
</dbReference>
<dbReference type="OrthoDB" id="552580at2759"/>
<feature type="region of interest" description="Disordered" evidence="2">
    <location>
        <begin position="1"/>
        <end position="228"/>
    </location>
</feature>
<feature type="compositionally biased region" description="Low complexity" evidence="2">
    <location>
        <begin position="125"/>
        <end position="154"/>
    </location>
</feature>
<protein>
    <submittedName>
        <fullName evidence="3">Uncharacterized protein</fullName>
    </submittedName>
</protein>
<feature type="region of interest" description="Disordered" evidence="2">
    <location>
        <begin position="840"/>
        <end position="870"/>
    </location>
</feature>
<name>A0A835WSF3_9CHLO</name>
<keyword evidence="1" id="KW-0175">Coiled coil</keyword>
<dbReference type="AlphaFoldDB" id="A0A835WSF3"/>
<dbReference type="InterPro" id="IPR051647">
    <property type="entry name" value="Mediator_comp_sub12"/>
</dbReference>
<feature type="compositionally biased region" description="Low complexity" evidence="2">
    <location>
        <begin position="171"/>
        <end position="183"/>
    </location>
</feature>
<feature type="region of interest" description="Disordered" evidence="2">
    <location>
        <begin position="665"/>
        <end position="707"/>
    </location>
</feature>
<feature type="coiled-coil region" evidence="1">
    <location>
        <begin position="634"/>
        <end position="661"/>
    </location>
</feature>
<proteinExistence type="predicted"/>
<dbReference type="PANTHER" id="PTHR46007:SF8">
    <property type="entry name" value="C2H2-TYPE DOMAIN-CONTAINING PROTEIN"/>
    <property type="match status" value="1"/>
</dbReference>
<organism evidence="3 4">
    <name type="scientific">Chlamydomonas schloesseri</name>
    <dbReference type="NCBI Taxonomy" id="2026947"/>
    <lineage>
        <taxon>Eukaryota</taxon>
        <taxon>Viridiplantae</taxon>
        <taxon>Chlorophyta</taxon>
        <taxon>core chlorophytes</taxon>
        <taxon>Chlorophyceae</taxon>
        <taxon>CS clade</taxon>
        <taxon>Chlamydomonadales</taxon>
        <taxon>Chlamydomonadaceae</taxon>
        <taxon>Chlamydomonas</taxon>
    </lineage>
</organism>
<feature type="compositionally biased region" description="Low complexity" evidence="2">
    <location>
        <begin position="428"/>
        <end position="451"/>
    </location>
</feature>